<dbReference type="GeneID" id="107108392"/>
<name>A0ABM1JS71_GEKJA</name>
<protein>
    <submittedName>
        <fullName evidence="3">Transmembrane protein 187</fullName>
    </submittedName>
</protein>
<keyword evidence="1 3" id="KW-0812">Transmembrane</keyword>
<organism evidence="2 3">
    <name type="scientific">Gekko japonicus</name>
    <name type="common">Schlegel's Japanese gecko</name>
    <dbReference type="NCBI Taxonomy" id="146911"/>
    <lineage>
        <taxon>Eukaryota</taxon>
        <taxon>Metazoa</taxon>
        <taxon>Chordata</taxon>
        <taxon>Craniata</taxon>
        <taxon>Vertebrata</taxon>
        <taxon>Euteleostomi</taxon>
        <taxon>Lepidosauria</taxon>
        <taxon>Squamata</taxon>
        <taxon>Bifurcata</taxon>
        <taxon>Gekkota</taxon>
        <taxon>Gekkonidae</taxon>
        <taxon>Gekkoninae</taxon>
        <taxon>Gekko</taxon>
    </lineage>
</organism>
<dbReference type="RefSeq" id="XP_015264308.1">
    <property type="nucleotide sequence ID" value="XM_015408822.1"/>
</dbReference>
<dbReference type="Pfam" id="PF15100">
    <property type="entry name" value="TMEM187"/>
    <property type="match status" value="1"/>
</dbReference>
<evidence type="ECO:0000313" key="2">
    <source>
        <dbReference type="Proteomes" id="UP000694871"/>
    </source>
</evidence>
<keyword evidence="2" id="KW-1185">Reference proteome</keyword>
<reference evidence="3" key="1">
    <citation type="submission" date="2025-08" db="UniProtKB">
        <authorList>
            <consortium name="RefSeq"/>
        </authorList>
    </citation>
    <scope>IDENTIFICATION</scope>
</reference>
<sequence length="253" mass="28009">MEPEDRAAAWHVAAGLAFCSAAVASGAFDGVHTEVGYEHYAEPRVAGWPAAVAMPANCLVNVTYVLLGWHWLSSAGRRRGRARYLQEVFALMALVYGPVQWLRLWTQAHRAAVLDQWLTLPIFAWAAVWCHFLEHGWQPGTFLATEAASLASYGLALLHPQGFELALGGHILAVVWKVFRAQRHLGDGTSAGIVALGMASCLGFVCLKLWDLELARWAPFHRLTGHFWSKICDVLQFHCAFLFCVRLGSLRSQ</sequence>
<dbReference type="Proteomes" id="UP000694871">
    <property type="component" value="Unplaced"/>
</dbReference>
<evidence type="ECO:0000256" key="1">
    <source>
        <dbReference type="SAM" id="Phobius"/>
    </source>
</evidence>
<keyword evidence="1" id="KW-1133">Transmembrane helix</keyword>
<keyword evidence="1" id="KW-0472">Membrane</keyword>
<gene>
    <name evidence="3" type="primary">TMEM187</name>
</gene>
<evidence type="ECO:0000313" key="3">
    <source>
        <dbReference type="RefSeq" id="XP_015264308.1"/>
    </source>
</evidence>
<dbReference type="PANTHER" id="PTHR15066:SF0">
    <property type="entry name" value="TRANSMEMBRANE PROTEIN 187"/>
    <property type="match status" value="1"/>
</dbReference>
<proteinExistence type="predicted"/>
<dbReference type="InterPro" id="IPR028066">
    <property type="entry name" value="TMEM187"/>
</dbReference>
<dbReference type="PANTHER" id="PTHR15066">
    <property type="entry name" value="TRANSMEMBRANE PROTEIN 187"/>
    <property type="match status" value="1"/>
</dbReference>
<feature type="transmembrane region" description="Helical" evidence="1">
    <location>
        <begin position="50"/>
        <end position="72"/>
    </location>
</feature>
<accession>A0ABM1JS71</accession>